<evidence type="ECO:0000259" key="5">
    <source>
        <dbReference type="Pfam" id="PF00107"/>
    </source>
</evidence>
<gene>
    <name evidence="7" type="primary">butB</name>
    <name evidence="7" type="ORF">AArcSl_2541</name>
</gene>
<evidence type="ECO:0000313" key="7">
    <source>
        <dbReference type="EMBL" id="AUX10162.1"/>
    </source>
</evidence>
<dbReference type="OrthoDB" id="73567at2157"/>
<dbReference type="GO" id="GO:0043168">
    <property type="term" value="F:anion binding"/>
    <property type="evidence" value="ECO:0007669"/>
    <property type="project" value="UniProtKB-ARBA"/>
</dbReference>
<dbReference type="InterPro" id="IPR013154">
    <property type="entry name" value="ADH-like_N"/>
</dbReference>
<dbReference type="Pfam" id="PF00107">
    <property type="entry name" value="ADH_zinc_N"/>
    <property type="match status" value="1"/>
</dbReference>
<dbReference type="GeneID" id="37878897"/>
<dbReference type="EC" id="1.1.1.303" evidence="7"/>
<proteinExistence type="inferred from homology"/>
<evidence type="ECO:0000256" key="3">
    <source>
        <dbReference type="ARBA" id="ARBA00023002"/>
    </source>
</evidence>
<dbReference type="InterPro" id="IPR011032">
    <property type="entry name" value="GroES-like_sf"/>
</dbReference>
<keyword evidence="3 7" id="KW-0560">Oxidoreductase</keyword>
<feature type="domain" description="Alcohol dehydrogenase-like N-terminal" evidence="6">
    <location>
        <begin position="24"/>
        <end position="145"/>
    </location>
</feature>
<dbReference type="SUPFAM" id="SSF51735">
    <property type="entry name" value="NAD(P)-binding Rossmann-fold domains"/>
    <property type="match status" value="1"/>
</dbReference>
<reference evidence="8" key="1">
    <citation type="submission" date="2017-11" db="EMBL/GenBank/DDBJ databases">
        <title>Phenotypic and genomic properties of facultatively anaerobic sulfur-reducing natronoarchaea from hypersaline soda lakes.</title>
        <authorList>
            <person name="Sorokin D.Y."/>
            <person name="Kublanov I.V."/>
            <person name="Roman P."/>
            <person name="Sinninghe Damste J.S."/>
            <person name="Golyshin P.N."/>
            <person name="Rojo D."/>
            <person name="Ciordia S."/>
            <person name="Mena M.D.C."/>
            <person name="Ferrer M."/>
            <person name="Messina E."/>
            <person name="Smedile F."/>
            <person name="La Spada G."/>
            <person name="La Cono V."/>
            <person name="Yakimov M.M."/>
        </authorList>
    </citation>
    <scope>NUCLEOTIDE SEQUENCE [LARGE SCALE GENOMIC DNA]</scope>
    <source>
        <strain evidence="8">AArc-Sl</strain>
    </source>
</reference>
<dbReference type="Gene3D" id="3.90.180.10">
    <property type="entry name" value="Medium-chain alcohol dehydrogenases, catalytic domain"/>
    <property type="match status" value="1"/>
</dbReference>
<feature type="domain" description="Alcohol dehydrogenase-like C-terminal" evidence="5">
    <location>
        <begin position="183"/>
        <end position="302"/>
    </location>
</feature>
<dbReference type="KEGG" id="hdf:AArcSl_2541"/>
<dbReference type="Gene3D" id="3.40.50.720">
    <property type="entry name" value="NAD(P)-binding Rossmann-like Domain"/>
    <property type="match status" value="1"/>
</dbReference>
<protein>
    <submittedName>
        <fullName evidence="7">(R,R)-butanediol dehydrogenase/meso-butanediol dehydrogenase/diacetyl reductase</fullName>
        <ecNumber evidence="7">1.1.1.303</ecNumber>
        <ecNumber evidence="7">1.1.1.4</ecNumber>
    </submittedName>
</protein>
<dbReference type="GO" id="GO:0008270">
    <property type="term" value="F:zinc ion binding"/>
    <property type="evidence" value="ECO:0007669"/>
    <property type="project" value="InterPro"/>
</dbReference>
<dbReference type="RefSeq" id="WP_119819957.1">
    <property type="nucleotide sequence ID" value="NZ_CP025066.1"/>
</dbReference>
<evidence type="ECO:0000256" key="1">
    <source>
        <dbReference type="ARBA" id="ARBA00022723"/>
    </source>
</evidence>
<dbReference type="Proteomes" id="UP000263012">
    <property type="component" value="Chromosome"/>
</dbReference>
<dbReference type="PANTHER" id="PTHR43401:SF2">
    <property type="entry name" value="L-THREONINE 3-DEHYDROGENASE"/>
    <property type="match status" value="1"/>
</dbReference>
<dbReference type="EC" id="1.1.1.4" evidence="7"/>
<dbReference type="GO" id="GO:0000721">
    <property type="term" value="F:(R,R)-butanediol dehydrogenase activity"/>
    <property type="evidence" value="ECO:0007669"/>
    <property type="project" value="UniProtKB-EC"/>
</dbReference>
<dbReference type="InterPro" id="IPR002328">
    <property type="entry name" value="ADH_Zn_CS"/>
</dbReference>
<keyword evidence="2 4" id="KW-0862">Zinc</keyword>
<dbReference type="Pfam" id="PF08240">
    <property type="entry name" value="ADH_N"/>
    <property type="match status" value="1"/>
</dbReference>
<dbReference type="InterPro" id="IPR036291">
    <property type="entry name" value="NAD(P)-bd_dom_sf"/>
</dbReference>
<sequence length="356" mass="36828">MQSAVFHGREDIRVESIPEPTVGSDDVLIDVVACGICGSDLHEYVAGPIFIPGEEPHPITGEMAPVPMGHEFGGEVIAVGDDVEDVAVGDVVAVNPIIYCGECRYCEAGTYHLCESVGFVGLAGGGGGFSEQVAVPAEQAIPLPDGVPAEYSALVEPFAVGLHAVRNAEFEPGDSVAVYGTGPIGLTVVQAAAAGGAGTIFAVEPQDSRREMAADLGADVTIDPTDEDAVETIVDQTDGGVEATFEVAGIGPTVRDAIASAKKEGSVTIVSIFEEHVEIDPNAIVLGERSVGGTLAYEGGPRSDVEFGAVLDMFADGTLDPEPLITSRIGLDAIVDDGFEALLDDDREEVKILVEH</sequence>
<comment type="similarity">
    <text evidence="4">Belongs to the zinc-containing alcohol dehydrogenase family.</text>
</comment>
<dbReference type="SUPFAM" id="SSF50129">
    <property type="entry name" value="GroES-like"/>
    <property type="match status" value="1"/>
</dbReference>
<dbReference type="CDD" id="cd08233">
    <property type="entry name" value="butanediol_DH_like"/>
    <property type="match status" value="1"/>
</dbReference>
<dbReference type="InterPro" id="IPR013149">
    <property type="entry name" value="ADH-like_C"/>
</dbReference>
<dbReference type="GO" id="GO:0052587">
    <property type="term" value="F:diacetyl reductase ((R)-acetoin forming) (NAD+) activity"/>
    <property type="evidence" value="ECO:0007669"/>
    <property type="project" value="UniProtKB-EC"/>
</dbReference>
<dbReference type="EMBL" id="CP025066">
    <property type="protein sequence ID" value="AUX10162.1"/>
    <property type="molecule type" value="Genomic_DNA"/>
</dbReference>
<evidence type="ECO:0000256" key="4">
    <source>
        <dbReference type="RuleBase" id="RU361277"/>
    </source>
</evidence>
<dbReference type="PROSITE" id="PS00059">
    <property type="entry name" value="ADH_ZINC"/>
    <property type="match status" value="1"/>
</dbReference>
<name>A0A343TM40_9EURY</name>
<dbReference type="InterPro" id="IPR050129">
    <property type="entry name" value="Zn_alcohol_dh"/>
</dbReference>
<dbReference type="PANTHER" id="PTHR43401">
    <property type="entry name" value="L-THREONINE 3-DEHYDROGENASE"/>
    <property type="match status" value="1"/>
</dbReference>
<keyword evidence="1 4" id="KW-0479">Metal-binding</keyword>
<dbReference type="AlphaFoldDB" id="A0A343TM40"/>
<organism evidence="7 8">
    <name type="scientific">Halalkaliarchaeum desulfuricum</name>
    <dbReference type="NCBI Taxonomy" id="2055893"/>
    <lineage>
        <taxon>Archaea</taxon>
        <taxon>Methanobacteriati</taxon>
        <taxon>Methanobacteriota</taxon>
        <taxon>Stenosarchaea group</taxon>
        <taxon>Halobacteria</taxon>
        <taxon>Halobacteriales</taxon>
        <taxon>Haloferacaceae</taxon>
        <taxon>Halalkaliarchaeum</taxon>
    </lineage>
</organism>
<keyword evidence="8" id="KW-1185">Reference proteome</keyword>
<dbReference type="GO" id="GO:0044281">
    <property type="term" value="P:small molecule metabolic process"/>
    <property type="evidence" value="ECO:0007669"/>
    <property type="project" value="UniProtKB-ARBA"/>
</dbReference>
<evidence type="ECO:0000259" key="6">
    <source>
        <dbReference type="Pfam" id="PF08240"/>
    </source>
</evidence>
<dbReference type="GO" id="GO:0030554">
    <property type="term" value="F:adenyl nucleotide binding"/>
    <property type="evidence" value="ECO:0007669"/>
    <property type="project" value="UniProtKB-ARBA"/>
</dbReference>
<comment type="cofactor">
    <cofactor evidence="4">
        <name>Zn(2+)</name>
        <dbReference type="ChEBI" id="CHEBI:29105"/>
    </cofactor>
</comment>
<dbReference type="GO" id="GO:0051262">
    <property type="term" value="P:protein tetramerization"/>
    <property type="evidence" value="ECO:0007669"/>
    <property type="project" value="UniProtKB-ARBA"/>
</dbReference>
<evidence type="ECO:0000256" key="2">
    <source>
        <dbReference type="ARBA" id="ARBA00022833"/>
    </source>
</evidence>
<accession>A0A343TM40</accession>
<evidence type="ECO:0000313" key="8">
    <source>
        <dbReference type="Proteomes" id="UP000263012"/>
    </source>
</evidence>